<dbReference type="STRING" id="29170.A0A368FTE5"/>
<dbReference type="EMBL" id="JOJR01000655">
    <property type="protein sequence ID" value="RCN35501.1"/>
    <property type="molecule type" value="Genomic_DNA"/>
</dbReference>
<accession>A0A368FTE5</accession>
<feature type="non-terminal residue" evidence="2">
    <location>
        <position position="1"/>
    </location>
</feature>
<keyword evidence="3" id="KW-1185">Reference proteome</keyword>
<feature type="transmembrane region" description="Helical" evidence="1">
    <location>
        <begin position="34"/>
        <end position="54"/>
    </location>
</feature>
<reference evidence="2 3" key="1">
    <citation type="submission" date="2014-10" db="EMBL/GenBank/DDBJ databases">
        <title>Draft genome of the hookworm Ancylostoma caninum.</title>
        <authorList>
            <person name="Mitreva M."/>
        </authorList>
    </citation>
    <scope>NUCLEOTIDE SEQUENCE [LARGE SCALE GENOMIC DNA]</scope>
    <source>
        <strain evidence="2 3">Baltimore</strain>
    </source>
</reference>
<keyword evidence="1" id="KW-0472">Membrane</keyword>
<evidence type="ECO:0000313" key="3">
    <source>
        <dbReference type="Proteomes" id="UP000252519"/>
    </source>
</evidence>
<proteinExistence type="predicted"/>
<protein>
    <submittedName>
        <fullName evidence="2">Phage tail component protein</fullName>
    </submittedName>
</protein>
<gene>
    <name evidence="2" type="ORF">ANCCAN_18631</name>
</gene>
<keyword evidence="1" id="KW-1133">Transmembrane helix</keyword>
<organism evidence="2 3">
    <name type="scientific">Ancylostoma caninum</name>
    <name type="common">Dog hookworm</name>
    <dbReference type="NCBI Taxonomy" id="29170"/>
    <lineage>
        <taxon>Eukaryota</taxon>
        <taxon>Metazoa</taxon>
        <taxon>Ecdysozoa</taxon>
        <taxon>Nematoda</taxon>
        <taxon>Chromadorea</taxon>
        <taxon>Rhabditida</taxon>
        <taxon>Rhabditina</taxon>
        <taxon>Rhabditomorpha</taxon>
        <taxon>Strongyloidea</taxon>
        <taxon>Ancylostomatidae</taxon>
        <taxon>Ancylostomatinae</taxon>
        <taxon>Ancylostoma</taxon>
    </lineage>
</organism>
<sequence>YASVPQCSEEDAGLGTAASRQYFKSQGLSEERRYRLAFLFAVAVVAAFVITIVYNNGDAEEKVNVFHAKESPYSNNISSNQPLSEEQVRKVEESYRMQELTIENGTTFDDLDSIKQNNSDPLPSRKFVGVAAEEMCQSGNACCVQPFARIRPLIVVCHLTYDTFKLILSKLSVMLICIISVSTSSSLADIHRLWTTVVETRADVAP</sequence>
<keyword evidence="1" id="KW-0812">Transmembrane</keyword>
<dbReference type="Proteomes" id="UP000252519">
    <property type="component" value="Unassembled WGS sequence"/>
</dbReference>
<name>A0A368FTE5_ANCCA</name>
<evidence type="ECO:0000256" key="1">
    <source>
        <dbReference type="SAM" id="Phobius"/>
    </source>
</evidence>
<comment type="caution">
    <text evidence="2">The sequence shown here is derived from an EMBL/GenBank/DDBJ whole genome shotgun (WGS) entry which is preliminary data.</text>
</comment>
<dbReference type="AlphaFoldDB" id="A0A368FTE5"/>
<evidence type="ECO:0000313" key="2">
    <source>
        <dbReference type="EMBL" id="RCN35501.1"/>
    </source>
</evidence>